<dbReference type="Proteomes" id="UP000076858">
    <property type="component" value="Unassembled WGS sequence"/>
</dbReference>
<feature type="non-terminal residue" evidence="2">
    <location>
        <position position="1"/>
    </location>
</feature>
<evidence type="ECO:0000313" key="3">
    <source>
        <dbReference type="Proteomes" id="UP000076858"/>
    </source>
</evidence>
<accession>A0A164F270</accession>
<name>A0A164F270_9CRUS</name>
<protein>
    <submittedName>
        <fullName evidence="2">Uncharacterized protein</fullName>
    </submittedName>
</protein>
<sequence length="77" mass="8937">SNYYLFFFNVCVKRCIHPGTYTCHCSNIHGTANWTISVEVVAMDAVQQRRMAHSSWSAEHEEDEHENLENEDEFSSP</sequence>
<evidence type="ECO:0000313" key="2">
    <source>
        <dbReference type="EMBL" id="KZR97351.1"/>
    </source>
</evidence>
<comment type="caution">
    <text evidence="2">The sequence shown here is derived from an EMBL/GenBank/DDBJ whole genome shotgun (WGS) entry which is preliminary data.</text>
</comment>
<evidence type="ECO:0000256" key="1">
    <source>
        <dbReference type="SAM" id="MobiDB-lite"/>
    </source>
</evidence>
<dbReference type="OrthoDB" id="10012075at2759"/>
<dbReference type="EMBL" id="LRGB01021779">
    <property type="protein sequence ID" value="KZR97351.1"/>
    <property type="molecule type" value="Genomic_DNA"/>
</dbReference>
<reference evidence="2 3" key="1">
    <citation type="submission" date="2016-03" db="EMBL/GenBank/DDBJ databases">
        <title>EvidentialGene: Evidence-directed Construction of Genes on Genomes.</title>
        <authorList>
            <person name="Gilbert D.G."/>
            <person name="Choi J.-H."/>
            <person name="Mockaitis K."/>
            <person name="Colbourne J."/>
            <person name="Pfrender M."/>
        </authorList>
    </citation>
    <scope>NUCLEOTIDE SEQUENCE [LARGE SCALE GENOMIC DNA]</scope>
    <source>
        <strain evidence="2 3">Xinb3</strain>
        <tissue evidence="2">Complete organism</tissue>
    </source>
</reference>
<proteinExistence type="predicted"/>
<gene>
    <name evidence="2" type="ORF">APZ42_007833</name>
</gene>
<feature type="non-terminal residue" evidence="2">
    <location>
        <position position="77"/>
    </location>
</feature>
<dbReference type="AlphaFoldDB" id="A0A164F270"/>
<feature type="compositionally biased region" description="Acidic residues" evidence="1">
    <location>
        <begin position="60"/>
        <end position="77"/>
    </location>
</feature>
<organism evidence="2 3">
    <name type="scientific">Daphnia magna</name>
    <dbReference type="NCBI Taxonomy" id="35525"/>
    <lineage>
        <taxon>Eukaryota</taxon>
        <taxon>Metazoa</taxon>
        <taxon>Ecdysozoa</taxon>
        <taxon>Arthropoda</taxon>
        <taxon>Crustacea</taxon>
        <taxon>Branchiopoda</taxon>
        <taxon>Diplostraca</taxon>
        <taxon>Cladocera</taxon>
        <taxon>Anomopoda</taxon>
        <taxon>Daphniidae</taxon>
        <taxon>Daphnia</taxon>
    </lineage>
</organism>
<keyword evidence="3" id="KW-1185">Reference proteome</keyword>
<feature type="region of interest" description="Disordered" evidence="1">
    <location>
        <begin position="52"/>
        <end position="77"/>
    </location>
</feature>